<organism evidence="4 5">
    <name type="scientific">Paramuricea clavata</name>
    <name type="common">Red gorgonian</name>
    <name type="synonym">Violescent sea-whip</name>
    <dbReference type="NCBI Taxonomy" id="317549"/>
    <lineage>
        <taxon>Eukaryota</taxon>
        <taxon>Metazoa</taxon>
        <taxon>Cnidaria</taxon>
        <taxon>Anthozoa</taxon>
        <taxon>Octocorallia</taxon>
        <taxon>Malacalcyonacea</taxon>
        <taxon>Plexauridae</taxon>
        <taxon>Paramuricea</taxon>
    </lineage>
</organism>
<accession>A0A7D9LWG6</accession>
<keyword evidence="1" id="KW-0233">DNA recombination</keyword>
<dbReference type="AlphaFoldDB" id="A0A7D9LWG6"/>
<proteinExistence type="inferred from homology"/>
<dbReference type="EC" id="5.6.2.3" evidence="1"/>
<comment type="cofactor">
    <cofactor evidence="1">
        <name>Mg(2+)</name>
        <dbReference type="ChEBI" id="CHEBI:18420"/>
    </cofactor>
</comment>
<dbReference type="GO" id="GO:0043139">
    <property type="term" value="F:5'-3' DNA helicase activity"/>
    <property type="evidence" value="ECO:0007669"/>
    <property type="project" value="UniProtKB-EC"/>
</dbReference>
<keyword evidence="1" id="KW-0547">Nucleotide-binding</keyword>
<evidence type="ECO:0000313" key="4">
    <source>
        <dbReference type="EMBL" id="CAB4039505.1"/>
    </source>
</evidence>
<dbReference type="InterPro" id="IPR027417">
    <property type="entry name" value="P-loop_NTPase"/>
</dbReference>
<evidence type="ECO:0000259" key="3">
    <source>
        <dbReference type="Pfam" id="PF05970"/>
    </source>
</evidence>
<dbReference type="InterPro" id="IPR051055">
    <property type="entry name" value="PIF1_helicase"/>
</dbReference>
<dbReference type="GO" id="GO:0006281">
    <property type="term" value="P:DNA repair"/>
    <property type="evidence" value="ECO:0007669"/>
    <property type="project" value="UniProtKB-KW"/>
</dbReference>
<evidence type="ECO:0000256" key="1">
    <source>
        <dbReference type="RuleBase" id="RU363044"/>
    </source>
</evidence>
<feature type="compositionally biased region" description="Acidic residues" evidence="2">
    <location>
        <begin position="141"/>
        <end position="152"/>
    </location>
</feature>
<comment type="catalytic activity">
    <reaction evidence="1">
        <text>ATP + H2O = ADP + phosphate + H(+)</text>
        <dbReference type="Rhea" id="RHEA:13065"/>
        <dbReference type="ChEBI" id="CHEBI:15377"/>
        <dbReference type="ChEBI" id="CHEBI:15378"/>
        <dbReference type="ChEBI" id="CHEBI:30616"/>
        <dbReference type="ChEBI" id="CHEBI:43474"/>
        <dbReference type="ChEBI" id="CHEBI:456216"/>
        <dbReference type="EC" id="5.6.2.3"/>
    </reaction>
</comment>
<feature type="region of interest" description="Disordered" evidence="2">
    <location>
        <begin position="134"/>
        <end position="161"/>
    </location>
</feature>
<keyword evidence="5" id="KW-1185">Reference proteome</keyword>
<keyword evidence="1" id="KW-0234">DNA repair</keyword>
<dbReference type="GO" id="GO:0016787">
    <property type="term" value="F:hydrolase activity"/>
    <property type="evidence" value="ECO:0007669"/>
    <property type="project" value="UniProtKB-KW"/>
</dbReference>
<evidence type="ECO:0000313" key="5">
    <source>
        <dbReference type="Proteomes" id="UP001152795"/>
    </source>
</evidence>
<keyword evidence="1 4" id="KW-0347">Helicase</keyword>
<dbReference type="OrthoDB" id="6141723at2759"/>
<gene>
    <name evidence="4" type="ORF">PACLA_8A036641</name>
</gene>
<feature type="domain" description="DNA helicase Pif1-like DEAD-box helicase" evidence="3">
    <location>
        <begin position="300"/>
        <end position="489"/>
    </location>
</feature>
<dbReference type="EMBL" id="CACRXK020025484">
    <property type="protein sequence ID" value="CAB4039505.1"/>
    <property type="molecule type" value="Genomic_DNA"/>
</dbReference>
<dbReference type="Pfam" id="PF05970">
    <property type="entry name" value="PIF1"/>
    <property type="match status" value="1"/>
</dbReference>
<dbReference type="Gene3D" id="3.40.50.300">
    <property type="entry name" value="P-loop containing nucleotide triphosphate hydrolases"/>
    <property type="match status" value="1"/>
</dbReference>
<dbReference type="Proteomes" id="UP001152795">
    <property type="component" value="Unassembled WGS sequence"/>
</dbReference>
<keyword evidence="1" id="KW-0378">Hydrolase</keyword>
<dbReference type="GO" id="GO:0006310">
    <property type="term" value="P:DNA recombination"/>
    <property type="evidence" value="ECO:0007669"/>
    <property type="project" value="UniProtKB-KW"/>
</dbReference>
<comment type="similarity">
    <text evidence="1">Belongs to the helicase family.</text>
</comment>
<dbReference type="GO" id="GO:0005524">
    <property type="term" value="F:ATP binding"/>
    <property type="evidence" value="ECO:0007669"/>
    <property type="project" value="UniProtKB-KW"/>
</dbReference>
<protein>
    <recommendedName>
        <fullName evidence="1">ATP-dependent DNA helicase</fullName>
        <ecNumber evidence="1">5.6.2.3</ecNumber>
    </recommendedName>
</protein>
<dbReference type="PANTHER" id="PTHR47642:SF8">
    <property type="entry name" value="ATP-DEPENDENT DNA HELICASE"/>
    <property type="match status" value="1"/>
</dbReference>
<keyword evidence="1" id="KW-0227">DNA damage</keyword>
<reference evidence="4" key="1">
    <citation type="submission" date="2020-04" db="EMBL/GenBank/DDBJ databases">
        <authorList>
            <person name="Alioto T."/>
            <person name="Alioto T."/>
            <person name="Gomez Garrido J."/>
        </authorList>
    </citation>
    <scope>NUCLEOTIDE SEQUENCE</scope>
    <source>
        <strain evidence="4">A484AB</strain>
    </source>
</reference>
<dbReference type="SUPFAM" id="SSF52540">
    <property type="entry name" value="P-loop containing nucleoside triphosphate hydrolases"/>
    <property type="match status" value="1"/>
</dbReference>
<dbReference type="PANTHER" id="PTHR47642">
    <property type="entry name" value="ATP-DEPENDENT DNA HELICASE"/>
    <property type="match status" value="1"/>
</dbReference>
<keyword evidence="1" id="KW-0067">ATP-binding</keyword>
<comment type="caution">
    <text evidence="4">The sequence shown here is derived from an EMBL/GenBank/DDBJ whole genome shotgun (WGS) entry which is preliminary data.</text>
</comment>
<dbReference type="InterPro" id="IPR010285">
    <property type="entry name" value="DNA_helicase_pif1-like_DEAD"/>
</dbReference>
<sequence>MSELLRTACEEAKRGNSNIKQRVRDIGNKFLNNVEISAQEAVYIVLQLPMRKSSRQVVFINTSPPEDRVQLLKPLEEINALEDDSDEIYASGLIKRYTKRPAKLENLSLADWAAWYDSTGKPYIKPSHEVDIDNYPLETNLSDDDDDDDNDEKESKQKNKKRSKARIIRSVCFNKEIDSEKHYRELIMMLFTSWRNEITDLLGNCTSYQQHYLQVKNTIDEQMKFYAMCSEDLNAIQDQLNNVENNDENYDLIAPGTQNIEREDQDEGTQDLHPEFNENYDLSGDLGIPSAASNTEQLILHEEQDDVYRGMVQKLNREQKEFFFCVLHLIKTSHNPFYCFLSGGVKILMLAPTGKAPYNIKGNTIHSALSIPACQSLKNYKHLDSSRLNTLRCQLGGLKLIFLDEISMVGSTMFNVQINNRLKDIKGSKEDFGGVSMVVIGDLFQLEPVMDRYIFKNLDNSEYAVLAPNKWQDNFNMFELEEIMRQRESIASSAGNS</sequence>
<evidence type="ECO:0000256" key="2">
    <source>
        <dbReference type="SAM" id="MobiDB-lite"/>
    </source>
</evidence>
<dbReference type="GO" id="GO:0000723">
    <property type="term" value="P:telomere maintenance"/>
    <property type="evidence" value="ECO:0007669"/>
    <property type="project" value="InterPro"/>
</dbReference>
<name>A0A7D9LWG6_PARCT</name>